<protein>
    <submittedName>
        <fullName evidence="1">Uncharacterized protein</fullName>
    </submittedName>
</protein>
<keyword evidence="2" id="KW-1185">Reference proteome</keyword>
<reference evidence="1 2" key="1">
    <citation type="journal article" date="2023" name="Plants (Basel)">
        <title>Bridging the Gap: Combining Genomics and Transcriptomics Approaches to Understand Stylosanthes scabra, an Orphan Legume from the Brazilian Caatinga.</title>
        <authorList>
            <person name="Ferreira-Neto J.R.C."/>
            <person name="da Silva M.D."/>
            <person name="Binneck E."/>
            <person name="de Melo N.F."/>
            <person name="da Silva R.H."/>
            <person name="de Melo A.L.T.M."/>
            <person name="Pandolfi V."/>
            <person name="Bustamante F.O."/>
            <person name="Brasileiro-Vidal A.C."/>
            <person name="Benko-Iseppon A.M."/>
        </authorList>
    </citation>
    <scope>NUCLEOTIDE SEQUENCE [LARGE SCALE GENOMIC DNA]</scope>
    <source>
        <tissue evidence="1">Leaves</tissue>
    </source>
</reference>
<comment type="caution">
    <text evidence="1">The sequence shown here is derived from an EMBL/GenBank/DDBJ whole genome shotgun (WGS) entry which is preliminary data.</text>
</comment>
<name>A0ABU6WFS8_9FABA</name>
<sequence>MEAFKHCKPLISIDGNKELTDDCATYFHLGELFARKGLEANAQLQAGEEVSQVLIKAIEFNSKHMNTMNVCLFDRWRSKSTVEECASLPGQRAQTYDVHFQEGRCGCRYFGSLSFLPPCVGSLFPCQT</sequence>
<dbReference type="EMBL" id="JASCZI010181586">
    <property type="protein sequence ID" value="MED6184717.1"/>
    <property type="molecule type" value="Genomic_DNA"/>
</dbReference>
<dbReference type="Proteomes" id="UP001341840">
    <property type="component" value="Unassembled WGS sequence"/>
</dbReference>
<gene>
    <name evidence="1" type="ORF">PIB30_050216</name>
</gene>
<organism evidence="1 2">
    <name type="scientific">Stylosanthes scabra</name>
    <dbReference type="NCBI Taxonomy" id="79078"/>
    <lineage>
        <taxon>Eukaryota</taxon>
        <taxon>Viridiplantae</taxon>
        <taxon>Streptophyta</taxon>
        <taxon>Embryophyta</taxon>
        <taxon>Tracheophyta</taxon>
        <taxon>Spermatophyta</taxon>
        <taxon>Magnoliopsida</taxon>
        <taxon>eudicotyledons</taxon>
        <taxon>Gunneridae</taxon>
        <taxon>Pentapetalae</taxon>
        <taxon>rosids</taxon>
        <taxon>fabids</taxon>
        <taxon>Fabales</taxon>
        <taxon>Fabaceae</taxon>
        <taxon>Papilionoideae</taxon>
        <taxon>50 kb inversion clade</taxon>
        <taxon>dalbergioids sensu lato</taxon>
        <taxon>Dalbergieae</taxon>
        <taxon>Pterocarpus clade</taxon>
        <taxon>Stylosanthes</taxon>
    </lineage>
</organism>
<accession>A0ABU6WFS8</accession>
<evidence type="ECO:0000313" key="1">
    <source>
        <dbReference type="EMBL" id="MED6184717.1"/>
    </source>
</evidence>
<proteinExistence type="predicted"/>
<evidence type="ECO:0000313" key="2">
    <source>
        <dbReference type="Proteomes" id="UP001341840"/>
    </source>
</evidence>